<dbReference type="EMBL" id="AZBU02000004">
    <property type="protein sequence ID" value="TKR79773.1"/>
    <property type="molecule type" value="Genomic_DNA"/>
</dbReference>
<sequence length="77" mass="9105">MTRFQSYAFYSSHFTDADRLENFKKLEEIRKGENEERKIKPIIHTGTSSLHMVFPILSVVFFDNPDTDHMLRVNSLK</sequence>
<organism evidence="1 2">
    <name type="scientific">Steinernema carpocapsae</name>
    <name type="common">Entomopathogenic nematode</name>
    <dbReference type="NCBI Taxonomy" id="34508"/>
    <lineage>
        <taxon>Eukaryota</taxon>
        <taxon>Metazoa</taxon>
        <taxon>Ecdysozoa</taxon>
        <taxon>Nematoda</taxon>
        <taxon>Chromadorea</taxon>
        <taxon>Rhabditida</taxon>
        <taxon>Tylenchina</taxon>
        <taxon>Panagrolaimomorpha</taxon>
        <taxon>Strongyloidoidea</taxon>
        <taxon>Steinernematidae</taxon>
        <taxon>Steinernema</taxon>
    </lineage>
</organism>
<reference evidence="1 2" key="2">
    <citation type="journal article" date="2019" name="G3 (Bethesda)">
        <title>Hybrid Assembly of the Genome of the Entomopathogenic Nematode Steinernema carpocapsae Identifies the X-Chromosome.</title>
        <authorList>
            <person name="Serra L."/>
            <person name="Macchietto M."/>
            <person name="Macias-Munoz A."/>
            <person name="McGill C.J."/>
            <person name="Rodriguez I.M."/>
            <person name="Rodriguez B."/>
            <person name="Murad R."/>
            <person name="Mortazavi A."/>
        </authorList>
    </citation>
    <scope>NUCLEOTIDE SEQUENCE [LARGE SCALE GENOMIC DNA]</scope>
    <source>
        <strain evidence="1 2">ALL</strain>
    </source>
</reference>
<gene>
    <name evidence="1" type="ORF">L596_013941</name>
</gene>
<dbReference type="Proteomes" id="UP000298663">
    <property type="component" value="Unassembled WGS sequence"/>
</dbReference>
<keyword evidence="2" id="KW-1185">Reference proteome</keyword>
<name>A0A4U5NBC1_STECR</name>
<proteinExistence type="predicted"/>
<evidence type="ECO:0000313" key="2">
    <source>
        <dbReference type="Proteomes" id="UP000298663"/>
    </source>
</evidence>
<evidence type="ECO:0000313" key="1">
    <source>
        <dbReference type="EMBL" id="TKR79773.1"/>
    </source>
</evidence>
<reference evidence="1 2" key="1">
    <citation type="journal article" date="2015" name="Genome Biol.">
        <title>Comparative genomics of Steinernema reveals deeply conserved gene regulatory networks.</title>
        <authorList>
            <person name="Dillman A.R."/>
            <person name="Macchietto M."/>
            <person name="Porter C.F."/>
            <person name="Rogers A."/>
            <person name="Williams B."/>
            <person name="Antoshechkin I."/>
            <person name="Lee M.M."/>
            <person name="Goodwin Z."/>
            <person name="Lu X."/>
            <person name="Lewis E.E."/>
            <person name="Goodrich-Blair H."/>
            <person name="Stock S.P."/>
            <person name="Adams B.J."/>
            <person name="Sternberg P.W."/>
            <person name="Mortazavi A."/>
        </authorList>
    </citation>
    <scope>NUCLEOTIDE SEQUENCE [LARGE SCALE GENOMIC DNA]</scope>
    <source>
        <strain evidence="1 2">ALL</strain>
    </source>
</reference>
<dbReference type="AlphaFoldDB" id="A0A4U5NBC1"/>
<protein>
    <submittedName>
        <fullName evidence="1">Uncharacterized protein</fullName>
    </submittedName>
</protein>
<comment type="caution">
    <text evidence="1">The sequence shown here is derived from an EMBL/GenBank/DDBJ whole genome shotgun (WGS) entry which is preliminary data.</text>
</comment>
<accession>A0A4U5NBC1</accession>